<feature type="region of interest" description="Disordered" evidence="1">
    <location>
        <begin position="775"/>
        <end position="837"/>
    </location>
</feature>
<evidence type="ECO:0000313" key="3">
    <source>
        <dbReference type="Proteomes" id="UP001141327"/>
    </source>
</evidence>
<reference evidence="2" key="1">
    <citation type="journal article" date="2022" name="bioRxiv">
        <title>Genomics of Preaxostyla Flagellates Illuminates Evolutionary Transitions and the Path Towards Mitochondrial Loss.</title>
        <authorList>
            <person name="Novak L.V.F."/>
            <person name="Treitli S.C."/>
            <person name="Pyrih J."/>
            <person name="Halakuc P."/>
            <person name="Pipaliya S.V."/>
            <person name="Vacek V."/>
            <person name="Brzon O."/>
            <person name="Soukal P."/>
            <person name="Eme L."/>
            <person name="Dacks J.B."/>
            <person name="Karnkowska A."/>
            <person name="Elias M."/>
            <person name="Hampl V."/>
        </authorList>
    </citation>
    <scope>NUCLEOTIDE SEQUENCE</scope>
    <source>
        <strain evidence="2">RCP-MX</strain>
    </source>
</reference>
<protein>
    <submittedName>
        <fullName evidence="2">Uncharacterized protein</fullName>
    </submittedName>
</protein>
<dbReference type="Proteomes" id="UP001141327">
    <property type="component" value="Unassembled WGS sequence"/>
</dbReference>
<name>A0ABQ8U9D9_9EUKA</name>
<gene>
    <name evidence="2" type="ORF">PAPYR_9701</name>
</gene>
<feature type="region of interest" description="Disordered" evidence="1">
    <location>
        <begin position="443"/>
        <end position="462"/>
    </location>
</feature>
<feature type="compositionally biased region" description="Gly residues" evidence="1">
    <location>
        <begin position="807"/>
        <end position="816"/>
    </location>
</feature>
<feature type="region of interest" description="Disordered" evidence="1">
    <location>
        <begin position="868"/>
        <end position="908"/>
    </location>
</feature>
<feature type="region of interest" description="Disordered" evidence="1">
    <location>
        <begin position="659"/>
        <end position="690"/>
    </location>
</feature>
<feature type="region of interest" description="Disordered" evidence="1">
    <location>
        <begin position="355"/>
        <end position="384"/>
    </location>
</feature>
<feature type="compositionally biased region" description="Low complexity" evidence="1">
    <location>
        <begin position="668"/>
        <end position="690"/>
    </location>
</feature>
<comment type="caution">
    <text evidence="2">The sequence shown here is derived from an EMBL/GenBank/DDBJ whole genome shotgun (WGS) entry which is preliminary data.</text>
</comment>
<keyword evidence="3" id="KW-1185">Reference proteome</keyword>
<sequence length="908" mass="95663">MLLVGVRVCLLYIQFLVTWGAWFARYSNCVAAGLEVRLAEQFSRGFTSVSVGLGLSLGISALTSPFQSDLPSLPRESALLDLLAQALALSGDVRHHNKNDSPTHPTHPWHRPEFSSLLLNSSMTFLAPVNVNFSVNAGIGDADGRNGYSSRPNWSDNSAVPCSTLDLEDLRNRFDRILILTTPTDITCWTSAGASELSSSLPSASPTHVILVASYERIPVTPLSFDLVIYDQGDTLFAPENQTTLCACQQVPATRRLLLATRASFPPPVLPTSQAVIIPGVILMHLPRYFAVLQFLRANEALAGAATPEDLLGTLAKRGAAPAPGAIDLEAAIVDLFRPLVVALPVAHTAAGDATPDATLLPPTAGAAPAAPVATPPAPAPSGQQQATCALTVVLHAMYANPQNGPRLLTDAAAAGAQAPAPVKMHSFGGGLWRATVIVPRQQEERQQLKEGETESGQAQDGGELASGLLRVRLCNASGQPVNTEVVSPATARKLSDLSLAVPCTGPLSQLELRQVSLYPLALGSAPPDPAADPPAPGCLRISGLQGWTSAVLREVLERAALGGPVAMRDLVWVDDATCLCLLSGSEASSRLSAFLTACDPRPDPYLARPWPYDPASLAASVGRVAAGTTDLGLPGLHDQQPHEEPAATAARLWVRQASQREADQARAKQATRPAAPAAAATAAPGGPADDAARRLRRVLLQEEFRARDRDEAGLLMGHPLQAATGPCALRGLRQSGLFPEAAGVLRAEPGWFRVEREGPEDWVALSAAGVVRALQEQQEDESAEGRPEESGWRRRAGGLDGEAAHRGGGGAGGRGGRGKRGGGRGGRGPPEGMQEFLGQQGSMKFAYVNFATAAEARAAVPRIAGLTMEEPPSRPSCVPTSPPPRPCLRPPKRRINERHAMPRTARN</sequence>
<feature type="compositionally biased region" description="Low complexity" evidence="1">
    <location>
        <begin position="355"/>
        <end position="373"/>
    </location>
</feature>
<accession>A0ABQ8U9D9</accession>
<organism evidence="2 3">
    <name type="scientific">Paratrimastix pyriformis</name>
    <dbReference type="NCBI Taxonomy" id="342808"/>
    <lineage>
        <taxon>Eukaryota</taxon>
        <taxon>Metamonada</taxon>
        <taxon>Preaxostyla</taxon>
        <taxon>Paratrimastigidae</taxon>
        <taxon>Paratrimastix</taxon>
    </lineage>
</organism>
<feature type="compositionally biased region" description="Pro residues" evidence="1">
    <location>
        <begin position="881"/>
        <end position="890"/>
    </location>
</feature>
<proteinExistence type="predicted"/>
<evidence type="ECO:0000256" key="1">
    <source>
        <dbReference type="SAM" id="MobiDB-lite"/>
    </source>
</evidence>
<evidence type="ECO:0000313" key="2">
    <source>
        <dbReference type="EMBL" id="KAJ4455363.1"/>
    </source>
</evidence>
<feature type="compositionally biased region" description="Basic and acidic residues" evidence="1">
    <location>
        <begin position="784"/>
        <end position="793"/>
    </location>
</feature>
<feature type="compositionally biased region" description="Basic and acidic residues" evidence="1">
    <location>
        <begin position="443"/>
        <end position="453"/>
    </location>
</feature>
<dbReference type="EMBL" id="JAPMOS010000110">
    <property type="protein sequence ID" value="KAJ4455363.1"/>
    <property type="molecule type" value="Genomic_DNA"/>
</dbReference>